<reference evidence="2" key="1">
    <citation type="submission" date="2019-02" db="EMBL/GenBank/DDBJ databases">
        <authorList>
            <person name="Li S.-H."/>
        </authorList>
    </citation>
    <scope>NUCLEOTIDE SEQUENCE</scope>
    <source>
        <strain evidence="2">IMCC11814</strain>
    </source>
</reference>
<protein>
    <submittedName>
        <fullName evidence="2">Arylesterase</fullName>
    </submittedName>
</protein>
<dbReference type="InterPro" id="IPR013830">
    <property type="entry name" value="SGNH_hydro"/>
</dbReference>
<keyword evidence="3" id="KW-1185">Reference proteome</keyword>
<dbReference type="InterPro" id="IPR051532">
    <property type="entry name" value="Ester_Hydrolysis_Enzymes"/>
</dbReference>
<dbReference type="SUPFAM" id="SSF52266">
    <property type="entry name" value="SGNH hydrolase"/>
    <property type="match status" value="1"/>
</dbReference>
<feature type="domain" description="SGNH hydrolase-type esterase" evidence="1">
    <location>
        <begin position="35"/>
        <end position="194"/>
    </location>
</feature>
<dbReference type="RefSeq" id="WP_279248340.1">
    <property type="nucleotide sequence ID" value="NZ_SHNO01000001.1"/>
</dbReference>
<sequence>MPTFPFVSLRLALLPGLLTLAVTVLAQTSPPRVLVLGDSISAAYGMSLEQGWVTQMSQRLADDAVAAEIINASISGETSGGALKRLPKLLKSHAPEVVVIEIGGNDGLRGYPLDKLKKNIARLVRLSEDAGARTVLVPMEIPPNYGRRYTTGFRNLYPSIAQETGATLSPFIMDGVATQPTLMQDDGIHPTAEAQPLLVENMMSTIKRALQTP</sequence>
<accession>A0ABT3T2Y0</accession>
<dbReference type="CDD" id="cd01822">
    <property type="entry name" value="Lysophospholipase_L1_like"/>
    <property type="match status" value="1"/>
</dbReference>
<dbReference type="InterPro" id="IPR036514">
    <property type="entry name" value="SGNH_hydro_sf"/>
</dbReference>
<organism evidence="2 3">
    <name type="scientific">Candidatus Marimicrobium litorale</name>
    <dbReference type="NCBI Taxonomy" id="2518991"/>
    <lineage>
        <taxon>Bacteria</taxon>
        <taxon>Pseudomonadati</taxon>
        <taxon>Pseudomonadota</taxon>
        <taxon>Gammaproteobacteria</taxon>
        <taxon>Cellvibrionales</taxon>
        <taxon>Halieaceae</taxon>
        <taxon>Marimicrobium</taxon>
    </lineage>
</organism>
<dbReference type="EMBL" id="SHNO01000001">
    <property type="protein sequence ID" value="MCX2976598.1"/>
    <property type="molecule type" value="Genomic_DNA"/>
</dbReference>
<dbReference type="PANTHER" id="PTHR30383">
    <property type="entry name" value="THIOESTERASE 1/PROTEASE 1/LYSOPHOSPHOLIPASE L1"/>
    <property type="match status" value="1"/>
</dbReference>
<gene>
    <name evidence="2" type="ORF">EYC82_04455</name>
</gene>
<evidence type="ECO:0000259" key="1">
    <source>
        <dbReference type="Pfam" id="PF13472"/>
    </source>
</evidence>
<proteinExistence type="predicted"/>
<dbReference type="PANTHER" id="PTHR30383:SF24">
    <property type="entry name" value="THIOESTERASE 1_PROTEASE 1_LYSOPHOSPHOLIPASE L1"/>
    <property type="match status" value="1"/>
</dbReference>
<dbReference type="Proteomes" id="UP001143304">
    <property type="component" value="Unassembled WGS sequence"/>
</dbReference>
<dbReference type="Gene3D" id="3.40.50.1110">
    <property type="entry name" value="SGNH hydrolase"/>
    <property type="match status" value="1"/>
</dbReference>
<evidence type="ECO:0000313" key="2">
    <source>
        <dbReference type="EMBL" id="MCX2976598.1"/>
    </source>
</evidence>
<evidence type="ECO:0000313" key="3">
    <source>
        <dbReference type="Proteomes" id="UP001143304"/>
    </source>
</evidence>
<comment type="caution">
    <text evidence="2">The sequence shown here is derived from an EMBL/GenBank/DDBJ whole genome shotgun (WGS) entry which is preliminary data.</text>
</comment>
<name>A0ABT3T2Y0_9GAMM</name>
<dbReference type="Pfam" id="PF13472">
    <property type="entry name" value="Lipase_GDSL_2"/>
    <property type="match status" value="1"/>
</dbReference>